<feature type="transmembrane region" description="Helical" evidence="9">
    <location>
        <begin position="359"/>
        <end position="381"/>
    </location>
</feature>
<keyword evidence="5 9" id="KW-0812">Transmembrane</keyword>
<feature type="transmembrane region" description="Helical" evidence="9">
    <location>
        <begin position="329"/>
        <end position="353"/>
    </location>
</feature>
<keyword evidence="4" id="KW-1003">Cell membrane</keyword>
<accession>A0AA37IY67</accession>
<dbReference type="InterPro" id="IPR036721">
    <property type="entry name" value="RCK_C_sf"/>
</dbReference>
<feature type="domain" description="RCK C-terminal" evidence="10">
    <location>
        <begin position="463"/>
        <end position="530"/>
    </location>
</feature>
<evidence type="ECO:0000256" key="4">
    <source>
        <dbReference type="ARBA" id="ARBA00022475"/>
    </source>
</evidence>
<feature type="domain" description="RCK C-terminal" evidence="10">
    <location>
        <begin position="396"/>
        <end position="461"/>
    </location>
</feature>
<keyword evidence="2" id="KW-0813">Transport</keyword>
<feature type="transmembrane region" description="Helical" evidence="9">
    <location>
        <begin position="117"/>
        <end position="136"/>
    </location>
</feature>
<feature type="transmembrane region" description="Helical" evidence="9">
    <location>
        <begin position="220"/>
        <end position="250"/>
    </location>
</feature>
<feature type="transmembrane region" description="Helical" evidence="9">
    <location>
        <begin position="162"/>
        <end position="182"/>
    </location>
</feature>
<keyword evidence="3" id="KW-0050">Antiport</keyword>
<dbReference type="InterPro" id="IPR038770">
    <property type="entry name" value="Na+/solute_symporter_sf"/>
</dbReference>
<evidence type="ECO:0000256" key="3">
    <source>
        <dbReference type="ARBA" id="ARBA00022449"/>
    </source>
</evidence>
<dbReference type="EMBL" id="BQKV01000031">
    <property type="protein sequence ID" value="GJN64373.1"/>
    <property type="molecule type" value="Genomic_DNA"/>
</dbReference>
<evidence type="ECO:0000259" key="10">
    <source>
        <dbReference type="PROSITE" id="PS51202"/>
    </source>
</evidence>
<dbReference type="Gene3D" id="1.20.1530.20">
    <property type="match status" value="1"/>
</dbReference>
<evidence type="ECO:0000256" key="5">
    <source>
        <dbReference type="ARBA" id="ARBA00022692"/>
    </source>
</evidence>
<evidence type="ECO:0000256" key="6">
    <source>
        <dbReference type="ARBA" id="ARBA00022989"/>
    </source>
</evidence>
<evidence type="ECO:0000256" key="7">
    <source>
        <dbReference type="ARBA" id="ARBA00023065"/>
    </source>
</evidence>
<dbReference type="InterPro" id="IPR006037">
    <property type="entry name" value="RCK_C"/>
</dbReference>
<dbReference type="GO" id="GO:0008324">
    <property type="term" value="F:monoatomic cation transmembrane transporter activity"/>
    <property type="evidence" value="ECO:0007669"/>
    <property type="project" value="InterPro"/>
</dbReference>
<proteinExistence type="predicted"/>
<keyword evidence="6 9" id="KW-1133">Transmembrane helix</keyword>
<comment type="caution">
    <text evidence="11">The sequence shown here is derived from an EMBL/GenBank/DDBJ whole genome shotgun (WGS) entry which is preliminary data.</text>
</comment>
<feature type="transmembrane region" description="Helical" evidence="9">
    <location>
        <begin position="189"/>
        <end position="208"/>
    </location>
</feature>
<reference evidence="11" key="1">
    <citation type="journal article" date="2022" name="Int. J. Syst. Evol. Microbiol.">
        <title>Genome-based, phenotypic and chemotaxonomic classification of Faecalibacterium strains: proposal of three novel species Faecalibacterium duncaniae sp. nov., Faecalibacterium hattorii sp. nov. and Faecalibacterium gallinarum sp. nov. .</title>
        <authorList>
            <person name="Sakamoto M."/>
            <person name="Sakurai N."/>
            <person name="Tanno H."/>
            <person name="Iino T."/>
            <person name="Ohkuma M."/>
            <person name="Endo A."/>
        </authorList>
    </citation>
    <scope>NUCLEOTIDE SEQUENCE</scope>
    <source>
        <strain evidence="11">JCM 17207</strain>
    </source>
</reference>
<keyword evidence="7" id="KW-0406">Ion transport</keyword>
<feature type="transmembrane region" description="Helical" evidence="9">
    <location>
        <begin position="88"/>
        <end position="110"/>
    </location>
</feature>
<dbReference type="Pfam" id="PF00999">
    <property type="entry name" value="Na_H_Exchanger"/>
    <property type="match status" value="1"/>
</dbReference>
<dbReference type="GO" id="GO:0005886">
    <property type="term" value="C:plasma membrane"/>
    <property type="evidence" value="ECO:0007669"/>
    <property type="project" value="UniProtKB-SubCell"/>
</dbReference>
<organism evidence="11 12">
    <name type="scientific">Faecalibacterium gallinarum</name>
    <dbReference type="NCBI Taxonomy" id="2903556"/>
    <lineage>
        <taxon>Bacteria</taxon>
        <taxon>Bacillati</taxon>
        <taxon>Bacillota</taxon>
        <taxon>Clostridia</taxon>
        <taxon>Eubacteriales</taxon>
        <taxon>Oscillospiraceae</taxon>
        <taxon>Faecalibacterium</taxon>
    </lineage>
</organism>
<dbReference type="Gene3D" id="3.30.70.1450">
    <property type="entry name" value="Regulator of K+ conductance, C-terminal domain"/>
    <property type="match status" value="2"/>
</dbReference>
<evidence type="ECO:0000256" key="1">
    <source>
        <dbReference type="ARBA" id="ARBA00004651"/>
    </source>
</evidence>
<evidence type="ECO:0000256" key="2">
    <source>
        <dbReference type="ARBA" id="ARBA00022448"/>
    </source>
</evidence>
<dbReference type="PROSITE" id="PS51202">
    <property type="entry name" value="RCK_C"/>
    <property type="match status" value="2"/>
</dbReference>
<dbReference type="Pfam" id="PF02080">
    <property type="entry name" value="TrkA_C"/>
    <property type="match status" value="2"/>
</dbReference>
<evidence type="ECO:0000256" key="9">
    <source>
        <dbReference type="SAM" id="Phobius"/>
    </source>
</evidence>
<keyword evidence="12" id="KW-1185">Reference proteome</keyword>
<evidence type="ECO:0000313" key="11">
    <source>
        <dbReference type="EMBL" id="GJN64373.1"/>
    </source>
</evidence>
<dbReference type="GO" id="GO:0015297">
    <property type="term" value="F:antiporter activity"/>
    <property type="evidence" value="ECO:0007669"/>
    <property type="project" value="UniProtKB-KW"/>
</dbReference>
<dbReference type="NCBIfam" id="NF003716">
    <property type="entry name" value="PRK05326.1-3"/>
    <property type="match status" value="1"/>
</dbReference>
<evidence type="ECO:0000313" key="12">
    <source>
        <dbReference type="Proteomes" id="UP001055185"/>
    </source>
</evidence>
<feature type="transmembrane region" description="Helical" evidence="9">
    <location>
        <begin position="262"/>
        <end position="286"/>
    </location>
</feature>
<feature type="transmembrane region" description="Helical" evidence="9">
    <location>
        <begin position="292"/>
        <end position="317"/>
    </location>
</feature>
<dbReference type="PANTHER" id="PTHR32507">
    <property type="entry name" value="NA(+)/H(+) ANTIPORTER 1"/>
    <property type="match status" value="1"/>
</dbReference>
<sequence length="530" mass="57359">MTQMILLVSIVILCCIFADKASDRFGMPALILFMFIGMLFGSDGIFKIQFDDFTLAENVCSAALIFIMFYGGFNTKWKLAKPVAGKSVLLSTVGVAATGLITAGLCHLLLGFTPAESFLIGAVLGSTDAASVFAILRKHKLNLKDGTASLLELESGSNDPTAYLMTLVGITGLGAGQGGFVLKMIFSQVFFGLAVGAVFALAAVWLMTKTRLISDEMDTVFLVAAVLFCYAASSLLGGNAYLSVYLMGILTGNRNIPNKRNLIPFFDGLTSLAQILIFFLLGLLTFPRQMPAILGPAIVVVLCITLVARPVAVFALLLPLKCSVKQCLLVAWAGLRGASSSVFAIMAVAAGGAGMQQELFHIVFTVSVFSVAIQGTLLPWVARRLDMVDDTVDVRKTFNDYEENSNFALMQEQVFEGHAWAHRKIRELQMPNGSLALMIKRGGENIVTRGDTEIQPGDTVVWIASGYTPDTDEKLEEVQVEKDHPWCGKRVAELQLPAHMLIAMVLRGSQTIIPDGNTRICPEDRVVTYQ</sequence>
<dbReference type="PANTHER" id="PTHR32507:SF7">
    <property type="entry name" value="K(+)_H(+) ANTIPORTER NHAP2"/>
    <property type="match status" value="1"/>
</dbReference>
<dbReference type="GO" id="GO:0006813">
    <property type="term" value="P:potassium ion transport"/>
    <property type="evidence" value="ECO:0007669"/>
    <property type="project" value="InterPro"/>
</dbReference>
<dbReference type="RefSeq" id="WP_238316572.1">
    <property type="nucleotide sequence ID" value="NZ_BQKV01000031.1"/>
</dbReference>
<keyword evidence="8 9" id="KW-0472">Membrane</keyword>
<dbReference type="Proteomes" id="UP001055185">
    <property type="component" value="Unassembled WGS sequence"/>
</dbReference>
<dbReference type="NCBIfam" id="NF003715">
    <property type="entry name" value="PRK05326.1-2"/>
    <property type="match status" value="1"/>
</dbReference>
<protein>
    <submittedName>
        <fullName evidence="11">K+/H+ antiporter</fullName>
    </submittedName>
</protein>
<comment type="subcellular location">
    <subcellularLocation>
        <location evidence="1">Cell membrane</location>
        <topology evidence="1">Multi-pass membrane protein</topology>
    </subcellularLocation>
</comment>
<evidence type="ECO:0000256" key="8">
    <source>
        <dbReference type="ARBA" id="ARBA00023136"/>
    </source>
</evidence>
<name>A0AA37IY67_9FIRM</name>
<dbReference type="InterPro" id="IPR006153">
    <property type="entry name" value="Cation/H_exchanger_TM"/>
</dbReference>
<dbReference type="AlphaFoldDB" id="A0AA37IY67"/>
<feature type="transmembrane region" description="Helical" evidence="9">
    <location>
        <begin position="28"/>
        <end position="46"/>
    </location>
</feature>
<dbReference type="SUPFAM" id="SSF116726">
    <property type="entry name" value="TrkA C-terminal domain-like"/>
    <property type="match status" value="2"/>
</dbReference>
<feature type="transmembrane region" description="Helical" evidence="9">
    <location>
        <begin position="53"/>
        <end position="73"/>
    </location>
</feature>
<dbReference type="GO" id="GO:1902600">
    <property type="term" value="P:proton transmembrane transport"/>
    <property type="evidence" value="ECO:0007669"/>
    <property type="project" value="InterPro"/>
</dbReference>
<gene>
    <name evidence="11" type="ORF">JCM17207_09980</name>
</gene>